<feature type="domain" description="Metallo-beta-lactamase" evidence="1">
    <location>
        <begin position="23"/>
        <end position="228"/>
    </location>
</feature>
<accession>A0A9X4AJ84</accession>
<keyword evidence="3" id="KW-1185">Reference proteome</keyword>
<dbReference type="InterPro" id="IPR050855">
    <property type="entry name" value="NDM-1-like"/>
</dbReference>
<protein>
    <submittedName>
        <fullName evidence="2">MBL fold metallo-hydrolase</fullName>
    </submittedName>
</protein>
<dbReference type="AlphaFoldDB" id="A0A9X4AJ84"/>
<dbReference type="Proteomes" id="UP001145072">
    <property type="component" value="Unassembled WGS sequence"/>
</dbReference>
<evidence type="ECO:0000259" key="1">
    <source>
        <dbReference type="SMART" id="SM00849"/>
    </source>
</evidence>
<dbReference type="CDD" id="cd07726">
    <property type="entry name" value="ST1585-like_MBL-fold"/>
    <property type="match status" value="1"/>
</dbReference>
<dbReference type="PANTHER" id="PTHR42951:SF22">
    <property type="entry name" value="METALLO BETA-LACTAMASE SUPERFAMILY LIPOPROTEIN"/>
    <property type="match status" value="1"/>
</dbReference>
<dbReference type="Pfam" id="PF00753">
    <property type="entry name" value="Lactamase_B"/>
    <property type="match status" value="1"/>
</dbReference>
<organism evidence="2 3">
    <name type="scientific">Aquibacillus koreensis</name>
    <dbReference type="NCBI Taxonomy" id="279446"/>
    <lineage>
        <taxon>Bacteria</taxon>
        <taxon>Bacillati</taxon>
        <taxon>Bacillota</taxon>
        <taxon>Bacilli</taxon>
        <taxon>Bacillales</taxon>
        <taxon>Bacillaceae</taxon>
        <taxon>Aquibacillus</taxon>
    </lineage>
</organism>
<dbReference type="PANTHER" id="PTHR42951">
    <property type="entry name" value="METALLO-BETA-LACTAMASE DOMAIN-CONTAINING"/>
    <property type="match status" value="1"/>
</dbReference>
<dbReference type="Gene3D" id="3.60.15.10">
    <property type="entry name" value="Ribonuclease Z/Hydroxyacylglutathione hydrolase-like"/>
    <property type="match status" value="1"/>
</dbReference>
<gene>
    <name evidence="2" type="ORF">NC661_16410</name>
</gene>
<evidence type="ECO:0000313" key="3">
    <source>
        <dbReference type="Proteomes" id="UP001145072"/>
    </source>
</evidence>
<name>A0A9X4AJ84_9BACI</name>
<dbReference type="InterPro" id="IPR001279">
    <property type="entry name" value="Metallo-B-lactamas"/>
</dbReference>
<dbReference type="InterPro" id="IPR036866">
    <property type="entry name" value="RibonucZ/Hydroxyglut_hydro"/>
</dbReference>
<evidence type="ECO:0000313" key="2">
    <source>
        <dbReference type="EMBL" id="MDC3421957.1"/>
    </source>
</evidence>
<comment type="caution">
    <text evidence="2">The sequence shown here is derived from an EMBL/GenBank/DDBJ whole genome shotgun (WGS) entry which is preliminary data.</text>
</comment>
<dbReference type="RefSeq" id="WP_259870385.1">
    <property type="nucleotide sequence ID" value="NZ_JAMQJZ010000015.1"/>
</dbReference>
<dbReference type="SMART" id="SM00849">
    <property type="entry name" value="Lactamase_B"/>
    <property type="match status" value="1"/>
</dbReference>
<dbReference type="SUPFAM" id="SSF56281">
    <property type="entry name" value="Metallo-hydrolase/oxidoreductase"/>
    <property type="match status" value="1"/>
</dbReference>
<reference evidence="2" key="1">
    <citation type="submission" date="2022-06" db="EMBL/GenBank/DDBJ databases">
        <title>Aquibacillus sp. a new bacterium isolated from soil saline samples.</title>
        <authorList>
            <person name="Galisteo C."/>
            <person name="De La Haba R."/>
            <person name="Sanchez-Porro C."/>
            <person name="Ventosa A."/>
        </authorList>
    </citation>
    <scope>NUCLEOTIDE SEQUENCE</scope>
    <source>
        <strain evidence="2">JCM 12387</strain>
    </source>
</reference>
<proteinExistence type="predicted"/>
<dbReference type="EMBL" id="JAMQJZ010000015">
    <property type="protein sequence ID" value="MDC3421957.1"/>
    <property type="molecule type" value="Genomic_DNA"/>
</dbReference>
<sequence length="320" mass="35994">MSQPKSMGYNMSLIDLYDLSLEQRTGSYILHEKEITVIETSASPSIPHLLKGLEQLDIGLDEVKHIIVTHIHLDHAGGVGLLLEKCPNAYVYVHPRGQRHLADPSRLIQGAKAVYGDSFDHLFDPIVPVPEDRIITKNDGETLKVGENRTLTFFDTPGHAKHHFSIYDSLSNGIFTGDTLGILYPPTETHDFELVLPSTSPNQFDPEDMLLSLDRVEDLGVDSIFFGHYGKAQNPESVYEQIKFWLPKFVEIGEKEYDLTANLPFEEKAKSVEAKLYQMISEFLEEKGVPSSDHVHQHIKVDLAICAQGIVDYLQKKQVS</sequence>
<dbReference type="InterPro" id="IPR037482">
    <property type="entry name" value="ST1585_MBL-fold"/>
</dbReference>